<dbReference type="PATRIC" id="fig|742738.3.peg.1911"/>
<dbReference type="GO" id="GO:0003700">
    <property type="term" value="F:DNA-binding transcription factor activity"/>
    <property type="evidence" value="ECO:0007669"/>
    <property type="project" value="InterPro"/>
</dbReference>
<evidence type="ECO:0000313" key="6">
    <source>
        <dbReference type="Proteomes" id="UP000029585"/>
    </source>
</evidence>
<dbReference type="HOGENOM" id="CLU_052345_2_1_9"/>
<dbReference type="PROSITE" id="PS01124">
    <property type="entry name" value="HTH_ARAC_FAMILY_2"/>
    <property type="match status" value="1"/>
</dbReference>
<dbReference type="SMART" id="SM00342">
    <property type="entry name" value="HTH_ARAC"/>
    <property type="match status" value="1"/>
</dbReference>
<organism evidence="5 6">
    <name type="scientific">Flavonifractor plautii 1_3_50AFAA</name>
    <dbReference type="NCBI Taxonomy" id="742738"/>
    <lineage>
        <taxon>Bacteria</taxon>
        <taxon>Bacillati</taxon>
        <taxon>Bacillota</taxon>
        <taxon>Clostridia</taxon>
        <taxon>Eubacteriales</taxon>
        <taxon>Oscillospiraceae</taxon>
        <taxon>Flavonifractor</taxon>
    </lineage>
</organism>
<dbReference type="RefSeq" id="WP_157838656.1">
    <property type="nucleotide sequence ID" value="NZ_KN174163.1"/>
</dbReference>
<evidence type="ECO:0000259" key="4">
    <source>
        <dbReference type="PROSITE" id="PS01124"/>
    </source>
</evidence>
<evidence type="ECO:0000256" key="3">
    <source>
        <dbReference type="ARBA" id="ARBA00023163"/>
    </source>
</evidence>
<proteinExistence type="predicted"/>
<name>A0A096B936_FLAPL</name>
<dbReference type="InterPro" id="IPR009057">
    <property type="entry name" value="Homeodomain-like_sf"/>
</dbReference>
<dbReference type="Proteomes" id="UP000029585">
    <property type="component" value="Unassembled WGS sequence"/>
</dbReference>
<accession>A0A096B936</accession>
<gene>
    <name evidence="5" type="ORF">HMPREF9460_01859</name>
</gene>
<dbReference type="SUPFAM" id="SSF46689">
    <property type="entry name" value="Homeodomain-like"/>
    <property type="match status" value="2"/>
</dbReference>
<dbReference type="eggNOG" id="COG2207">
    <property type="taxonomic scope" value="Bacteria"/>
</dbReference>
<dbReference type="AlphaFoldDB" id="A0A096B936"/>
<dbReference type="Pfam" id="PF12833">
    <property type="entry name" value="HTH_18"/>
    <property type="match status" value="1"/>
</dbReference>
<feature type="domain" description="HTH araC/xylS-type" evidence="4">
    <location>
        <begin position="222"/>
        <end position="320"/>
    </location>
</feature>
<dbReference type="PANTHER" id="PTHR47893:SF1">
    <property type="entry name" value="REGULATORY PROTEIN PCHR"/>
    <property type="match status" value="1"/>
</dbReference>
<reference evidence="5 6" key="1">
    <citation type="submission" date="2011-08" db="EMBL/GenBank/DDBJ databases">
        <title>The Genome Sequence of Clostridium orbiscindens 1_3_50AFAA.</title>
        <authorList>
            <consortium name="The Broad Institute Genome Sequencing Platform"/>
            <person name="Earl A."/>
            <person name="Ward D."/>
            <person name="Feldgarden M."/>
            <person name="Gevers D."/>
            <person name="Daigneault M."/>
            <person name="Strauss J."/>
            <person name="Allen-Vercoe E."/>
            <person name="Young S.K."/>
            <person name="Zeng Q."/>
            <person name="Gargeya S."/>
            <person name="Fitzgerald M."/>
            <person name="Haas B."/>
            <person name="Abouelleil A."/>
            <person name="Alvarado L."/>
            <person name="Arachchi H.M."/>
            <person name="Berlin A."/>
            <person name="Brown A."/>
            <person name="Chapman S.B."/>
            <person name="Chen Z."/>
            <person name="Dunbar C."/>
            <person name="Freedman E."/>
            <person name="Gearin G."/>
            <person name="Gellesch M."/>
            <person name="Goldberg J."/>
            <person name="Griggs A."/>
            <person name="Gujja S."/>
            <person name="Heiman D."/>
            <person name="Howarth C."/>
            <person name="Larson L."/>
            <person name="Lui A."/>
            <person name="MacDonald P.J.P."/>
            <person name="Montmayeur A."/>
            <person name="Murphy C."/>
            <person name="Neiman D."/>
            <person name="Pearson M."/>
            <person name="Priest M."/>
            <person name="Roberts A."/>
            <person name="Saif S."/>
            <person name="Shea T."/>
            <person name="Shenoy N."/>
            <person name="Sisk P."/>
            <person name="Stolte C."/>
            <person name="Sykes S."/>
            <person name="Wortman J."/>
            <person name="Nusbaum C."/>
            <person name="Birren B."/>
        </authorList>
    </citation>
    <scope>NUCLEOTIDE SEQUENCE [LARGE SCALE GENOMIC DNA]</scope>
    <source>
        <strain evidence="5 6">1_3_50AFAA</strain>
    </source>
</reference>
<protein>
    <recommendedName>
        <fullName evidence="4">HTH araC/xylS-type domain-containing protein</fullName>
    </recommendedName>
</protein>
<evidence type="ECO:0000256" key="2">
    <source>
        <dbReference type="ARBA" id="ARBA00023125"/>
    </source>
</evidence>
<sequence>MRTGFEQLCLSHLPQLGLKLAKKGQEEKNGVGFTFVPEPEVGEGYLWTYPINAVCSLTIYDVVFHQDMSFRYHHPAALTVAVSSPGSAEPALTKPCTNPENLVGYFLEEGTFGHTIPKNTPVRSIGIGLMPEFYEQQLPALMGQDATQVRKAACALDGTVSLPEVEGLLHQMAAYLPQAGTAGLRYEAKVFDLLAALLEWNDLTLSTPAAACISAKDQEALQSLKHFLLQNYSAQVDLQRLAQMCYMSKSKLTYLFRMLYGTTIYEFILACRIDRAKELLADREKKISEIAALVGYERQSSFSAAFHQKTGITPNEFRRQFWSQ</sequence>
<keyword evidence="6" id="KW-1185">Reference proteome</keyword>
<evidence type="ECO:0000256" key="1">
    <source>
        <dbReference type="ARBA" id="ARBA00023015"/>
    </source>
</evidence>
<evidence type="ECO:0000313" key="5">
    <source>
        <dbReference type="EMBL" id="KGF55546.1"/>
    </source>
</evidence>
<keyword evidence="2" id="KW-0238">DNA-binding</keyword>
<keyword evidence="1" id="KW-0805">Transcription regulation</keyword>
<keyword evidence="3" id="KW-0804">Transcription</keyword>
<dbReference type="EMBL" id="ADLO01000056">
    <property type="protein sequence ID" value="KGF55546.1"/>
    <property type="molecule type" value="Genomic_DNA"/>
</dbReference>
<dbReference type="InterPro" id="IPR018060">
    <property type="entry name" value="HTH_AraC"/>
</dbReference>
<dbReference type="PRINTS" id="PR00032">
    <property type="entry name" value="HTHARAC"/>
</dbReference>
<dbReference type="PANTHER" id="PTHR47893">
    <property type="entry name" value="REGULATORY PROTEIN PCHR"/>
    <property type="match status" value="1"/>
</dbReference>
<dbReference type="InterPro" id="IPR020449">
    <property type="entry name" value="Tscrpt_reg_AraC-type_HTH"/>
</dbReference>
<dbReference type="GO" id="GO:0043565">
    <property type="term" value="F:sequence-specific DNA binding"/>
    <property type="evidence" value="ECO:0007669"/>
    <property type="project" value="InterPro"/>
</dbReference>
<dbReference type="InterPro" id="IPR053142">
    <property type="entry name" value="PchR_regulatory_protein"/>
</dbReference>
<comment type="caution">
    <text evidence="5">The sequence shown here is derived from an EMBL/GenBank/DDBJ whole genome shotgun (WGS) entry which is preliminary data.</text>
</comment>
<dbReference type="Gene3D" id="1.10.10.60">
    <property type="entry name" value="Homeodomain-like"/>
    <property type="match status" value="2"/>
</dbReference>